<evidence type="ECO:0000256" key="1">
    <source>
        <dbReference type="SAM" id="MobiDB-lite"/>
    </source>
</evidence>
<gene>
    <name evidence="2" type="ORF">CTE05_37360</name>
</gene>
<dbReference type="OrthoDB" id="4823074at2"/>
<evidence type="ECO:0000313" key="2">
    <source>
        <dbReference type="EMBL" id="GEM00190.1"/>
    </source>
</evidence>
<feature type="compositionally biased region" description="Low complexity" evidence="1">
    <location>
        <begin position="175"/>
        <end position="191"/>
    </location>
</feature>
<evidence type="ECO:0008006" key="4">
    <source>
        <dbReference type="Google" id="ProtNLM"/>
    </source>
</evidence>
<dbReference type="RefSeq" id="WP_146847786.1">
    <property type="nucleotide sequence ID" value="NZ_BJWH01000029.1"/>
</dbReference>
<feature type="region of interest" description="Disordered" evidence="1">
    <location>
        <begin position="152"/>
        <end position="222"/>
    </location>
</feature>
<keyword evidence="3" id="KW-1185">Reference proteome</keyword>
<dbReference type="Proteomes" id="UP000321049">
    <property type="component" value="Unassembled WGS sequence"/>
</dbReference>
<protein>
    <recommendedName>
        <fullName evidence="4">DUF3806 domain-containing protein</fullName>
    </recommendedName>
</protein>
<proteinExistence type="predicted"/>
<comment type="caution">
    <text evidence="2">The sequence shown here is derived from an EMBL/GenBank/DDBJ whole genome shotgun (WGS) entry which is preliminary data.</text>
</comment>
<feature type="region of interest" description="Disordered" evidence="1">
    <location>
        <begin position="1"/>
        <end position="27"/>
    </location>
</feature>
<evidence type="ECO:0000313" key="3">
    <source>
        <dbReference type="Proteomes" id="UP000321049"/>
    </source>
</evidence>
<dbReference type="EMBL" id="BJWH01000029">
    <property type="protein sequence ID" value="GEM00190.1"/>
    <property type="molecule type" value="Genomic_DNA"/>
</dbReference>
<reference evidence="2 3" key="1">
    <citation type="submission" date="2019-07" db="EMBL/GenBank/DDBJ databases">
        <title>Whole genome shotgun sequence of Cellulomonas terrae NBRC 100819.</title>
        <authorList>
            <person name="Hosoyama A."/>
            <person name="Uohara A."/>
            <person name="Ohji S."/>
            <person name="Ichikawa N."/>
        </authorList>
    </citation>
    <scope>NUCLEOTIDE SEQUENCE [LARGE SCALE GENOMIC DNA]</scope>
    <source>
        <strain evidence="2 3">NBRC 100819</strain>
    </source>
</reference>
<sequence>MTDLRPTLSDPASGAHRTPPGVRPLTPDELGHLDRARAHLRSSGADLTDAHAVGALLHATRTRWAADPGAPVPQAMVMALGVGVGDLVVALVPGSRWALRTAGAAPTPAVVSLSGEDAALPLADVAARWRTGCTPAWVAEYVAAAAAHLASSAAPDVPTPRVPARTAPEPRADELAPLPASAADASPALPSRTARTLPSRAEAGLPSRAETPLPSRAAAPLPGRATVQEADAALDRAPLPSRPTADAGPAGYFATAAGAFPTPHVVAPAPGPLSPGPSRPVHTSLASAFSRAPVAAPVPTPPAPPVYRVPADLPYPPSREAQDIALGVLDQALAIAIASEGTAAPFAVVDGSPTQGHEPRQFEGNPARAQQEARAWVRSTGAARAAVAWFGQLSGEEGAAVFVEASDAGARSLVVAHRYSAVSYDEGRTRPARPVGDPLVLGQDVPLL</sequence>
<dbReference type="AlphaFoldDB" id="A0A511JQH9"/>
<name>A0A511JQH9_9CELL</name>
<organism evidence="2 3">
    <name type="scientific">Cellulomonas terrae</name>
    <dbReference type="NCBI Taxonomy" id="311234"/>
    <lineage>
        <taxon>Bacteria</taxon>
        <taxon>Bacillati</taxon>
        <taxon>Actinomycetota</taxon>
        <taxon>Actinomycetes</taxon>
        <taxon>Micrococcales</taxon>
        <taxon>Cellulomonadaceae</taxon>
        <taxon>Cellulomonas</taxon>
    </lineage>
</organism>
<accession>A0A511JQH9</accession>